<reference evidence="3 4" key="1">
    <citation type="submission" date="2020-08" db="EMBL/GenBank/DDBJ databases">
        <title>The completed genome sequence of the pathogenic ascomycete fungus Penicillium digitatum.</title>
        <authorList>
            <person name="Wang M."/>
        </authorList>
    </citation>
    <scope>NUCLEOTIDE SEQUENCE [LARGE SCALE GENOMIC DNA]</scope>
    <source>
        <strain evidence="3 4">PdW03</strain>
    </source>
</reference>
<proteinExistence type="predicted"/>
<sequence>MRNRPVCTQLLLFFLRSSTKTMVLVSAHSFEQEANSANNLSDRALDHDSSLRPLHSNSNSKSPSTIKAP</sequence>
<dbReference type="Proteomes" id="UP000595662">
    <property type="component" value="Chromosome 5"/>
</dbReference>
<dbReference type="EMBL" id="CP060778">
    <property type="protein sequence ID" value="QQK47367.1"/>
    <property type="molecule type" value="Genomic_DNA"/>
</dbReference>
<gene>
    <name evidence="3" type="ORF">Pdw03_2265</name>
</gene>
<evidence type="ECO:0000256" key="1">
    <source>
        <dbReference type="SAM" id="MobiDB-lite"/>
    </source>
</evidence>
<dbReference type="RefSeq" id="XP_065957857.1">
    <property type="nucleotide sequence ID" value="XM_066100130.1"/>
</dbReference>
<dbReference type="GeneID" id="90952360"/>
<dbReference type="AlphaFoldDB" id="A0A7T6XU88"/>
<feature type="signal peptide" evidence="2">
    <location>
        <begin position="1"/>
        <end position="21"/>
    </location>
</feature>
<organism evidence="3 4">
    <name type="scientific">Penicillium digitatum</name>
    <name type="common">Green mold</name>
    <dbReference type="NCBI Taxonomy" id="36651"/>
    <lineage>
        <taxon>Eukaryota</taxon>
        <taxon>Fungi</taxon>
        <taxon>Dikarya</taxon>
        <taxon>Ascomycota</taxon>
        <taxon>Pezizomycotina</taxon>
        <taxon>Eurotiomycetes</taxon>
        <taxon>Eurotiomycetidae</taxon>
        <taxon>Eurotiales</taxon>
        <taxon>Aspergillaceae</taxon>
        <taxon>Penicillium</taxon>
    </lineage>
</organism>
<protein>
    <submittedName>
        <fullName evidence="3">Uncharacterized protein</fullName>
    </submittedName>
</protein>
<name>A0A7T6XU88_PENDI</name>
<evidence type="ECO:0000256" key="2">
    <source>
        <dbReference type="SAM" id="SignalP"/>
    </source>
</evidence>
<feature type="region of interest" description="Disordered" evidence="1">
    <location>
        <begin position="35"/>
        <end position="69"/>
    </location>
</feature>
<feature type="compositionally biased region" description="Polar residues" evidence="1">
    <location>
        <begin position="55"/>
        <end position="69"/>
    </location>
</feature>
<evidence type="ECO:0000313" key="3">
    <source>
        <dbReference type="EMBL" id="QQK47367.1"/>
    </source>
</evidence>
<feature type="chain" id="PRO_5030873591" evidence="2">
    <location>
        <begin position="22"/>
        <end position="69"/>
    </location>
</feature>
<keyword evidence="2" id="KW-0732">Signal</keyword>
<evidence type="ECO:0000313" key="4">
    <source>
        <dbReference type="Proteomes" id="UP000595662"/>
    </source>
</evidence>
<accession>A0A7T6XU88</accession>